<feature type="region of interest" description="Disordered" evidence="1">
    <location>
        <begin position="1"/>
        <end position="56"/>
    </location>
</feature>
<comment type="caution">
    <text evidence="2">The sequence shown here is derived from an EMBL/GenBank/DDBJ whole genome shotgun (WGS) entry which is preliminary data.</text>
</comment>
<evidence type="ECO:0008006" key="4">
    <source>
        <dbReference type="Google" id="ProtNLM"/>
    </source>
</evidence>
<dbReference type="EMBL" id="QKWP01001915">
    <property type="protein sequence ID" value="RIB05805.1"/>
    <property type="molecule type" value="Genomic_DNA"/>
</dbReference>
<feature type="compositionally biased region" description="Basic residues" evidence="1">
    <location>
        <begin position="44"/>
        <end position="56"/>
    </location>
</feature>
<name>A0A397U666_9GLOM</name>
<feature type="compositionally biased region" description="Polar residues" evidence="1">
    <location>
        <begin position="17"/>
        <end position="43"/>
    </location>
</feature>
<evidence type="ECO:0000313" key="3">
    <source>
        <dbReference type="Proteomes" id="UP000266673"/>
    </source>
</evidence>
<organism evidence="2 3">
    <name type="scientific">Gigaspora rosea</name>
    <dbReference type="NCBI Taxonomy" id="44941"/>
    <lineage>
        <taxon>Eukaryota</taxon>
        <taxon>Fungi</taxon>
        <taxon>Fungi incertae sedis</taxon>
        <taxon>Mucoromycota</taxon>
        <taxon>Glomeromycotina</taxon>
        <taxon>Glomeromycetes</taxon>
        <taxon>Diversisporales</taxon>
        <taxon>Gigasporaceae</taxon>
        <taxon>Gigaspora</taxon>
    </lineage>
</organism>
<protein>
    <recommendedName>
        <fullName evidence="4">BED-type domain-containing protein</fullName>
    </recommendedName>
</protein>
<evidence type="ECO:0000313" key="2">
    <source>
        <dbReference type="EMBL" id="RIB05805.1"/>
    </source>
</evidence>
<proteinExistence type="predicted"/>
<accession>A0A397U666</accession>
<keyword evidence="3" id="KW-1185">Reference proteome</keyword>
<sequence length="139" mass="15590">MEENNISDQPFDELFSNPITRSNSPASEGISTTDNEVHNNPTSKKTKLNQRGGSKKRSWVWKYFEEKKIIETVQQINKKVNIEVIYGICKVTESNKECNARLKISSGSTSNLISHLSSTHGITQNSSNFSGQDDNVIKL</sequence>
<evidence type="ECO:0000256" key="1">
    <source>
        <dbReference type="SAM" id="MobiDB-lite"/>
    </source>
</evidence>
<reference evidence="2 3" key="1">
    <citation type="submission" date="2018-06" db="EMBL/GenBank/DDBJ databases">
        <title>Comparative genomics reveals the genomic features of Rhizophagus irregularis, R. cerebriforme, R. diaphanum and Gigaspora rosea, and their symbiotic lifestyle signature.</title>
        <authorList>
            <person name="Morin E."/>
            <person name="San Clemente H."/>
            <person name="Chen E.C.H."/>
            <person name="De La Providencia I."/>
            <person name="Hainaut M."/>
            <person name="Kuo A."/>
            <person name="Kohler A."/>
            <person name="Murat C."/>
            <person name="Tang N."/>
            <person name="Roy S."/>
            <person name="Loubradou J."/>
            <person name="Henrissat B."/>
            <person name="Grigoriev I.V."/>
            <person name="Corradi N."/>
            <person name="Roux C."/>
            <person name="Martin F.M."/>
        </authorList>
    </citation>
    <scope>NUCLEOTIDE SEQUENCE [LARGE SCALE GENOMIC DNA]</scope>
    <source>
        <strain evidence="2 3">DAOM 194757</strain>
    </source>
</reference>
<dbReference type="OrthoDB" id="2396187at2759"/>
<dbReference type="AlphaFoldDB" id="A0A397U666"/>
<dbReference type="SMART" id="SM00614">
    <property type="entry name" value="ZnF_BED"/>
    <property type="match status" value="1"/>
</dbReference>
<dbReference type="Proteomes" id="UP000266673">
    <property type="component" value="Unassembled WGS sequence"/>
</dbReference>
<gene>
    <name evidence="2" type="ORF">C2G38_2047306</name>
</gene>